<feature type="region of interest" description="Disordered" evidence="8">
    <location>
        <begin position="442"/>
        <end position="470"/>
    </location>
</feature>
<dbReference type="SUPFAM" id="SSF56112">
    <property type="entry name" value="Protein kinase-like (PK-like)"/>
    <property type="match status" value="1"/>
</dbReference>
<keyword evidence="6 7" id="KW-0067">ATP-binding</keyword>
<dbReference type="SMART" id="SM00220">
    <property type="entry name" value="S_TKc"/>
    <property type="match status" value="1"/>
</dbReference>
<feature type="compositionally biased region" description="Low complexity" evidence="8">
    <location>
        <begin position="372"/>
        <end position="400"/>
    </location>
</feature>
<dbReference type="Pfam" id="PF00069">
    <property type="entry name" value="Pkinase"/>
    <property type="match status" value="1"/>
</dbReference>
<dbReference type="Gene3D" id="1.10.510.10">
    <property type="entry name" value="Transferase(Phosphotransferase) domain 1"/>
    <property type="match status" value="1"/>
</dbReference>
<keyword evidence="3" id="KW-0808">Transferase</keyword>
<feature type="region of interest" description="Disordered" evidence="8">
    <location>
        <begin position="362"/>
        <end position="429"/>
    </location>
</feature>
<dbReference type="PANTHER" id="PTHR43289">
    <property type="entry name" value="MITOGEN-ACTIVATED PROTEIN KINASE KINASE KINASE 20-RELATED"/>
    <property type="match status" value="1"/>
</dbReference>
<keyword evidence="2" id="KW-0723">Serine/threonine-protein kinase</keyword>
<evidence type="ECO:0000313" key="11">
    <source>
        <dbReference type="Proteomes" id="UP001500665"/>
    </source>
</evidence>
<evidence type="ECO:0000256" key="6">
    <source>
        <dbReference type="ARBA" id="ARBA00022840"/>
    </source>
</evidence>
<evidence type="ECO:0000256" key="2">
    <source>
        <dbReference type="ARBA" id="ARBA00022527"/>
    </source>
</evidence>
<keyword evidence="11" id="KW-1185">Reference proteome</keyword>
<dbReference type="InterPro" id="IPR008271">
    <property type="entry name" value="Ser/Thr_kinase_AS"/>
</dbReference>
<dbReference type="PROSITE" id="PS00108">
    <property type="entry name" value="PROTEIN_KINASE_ST"/>
    <property type="match status" value="1"/>
</dbReference>
<feature type="region of interest" description="Disordered" evidence="8">
    <location>
        <begin position="479"/>
        <end position="498"/>
    </location>
</feature>
<keyword evidence="5" id="KW-0418">Kinase</keyword>
<dbReference type="Proteomes" id="UP001500665">
    <property type="component" value="Unassembled WGS sequence"/>
</dbReference>
<feature type="domain" description="Protein kinase" evidence="9">
    <location>
        <begin position="15"/>
        <end position="273"/>
    </location>
</feature>
<dbReference type="EC" id="2.7.11.1" evidence="1"/>
<dbReference type="InterPro" id="IPR011009">
    <property type="entry name" value="Kinase-like_dom_sf"/>
</dbReference>
<proteinExistence type="predicted"/>
<feature type="region of interest" description="Disordered" evidence="8">
    <location>
        <begin position="298"/>
        <end position="335"/>
    </location>
</feature>
<dbReference type="PROSITE" id="PS50011">
    <property type="entry name" value="PROTEIN_KINASE_DOM"/>
    <property type="match status" value="1"/>
</dbReference>
<dbReference type="RefSeq" id="WP_344242917.1">
    <property type="nucleotide sequence ID" value="NZ_BAAAHH010000019.1"/>
</dbReference>
<organism evidence="10 11">
    <name type="scientific">Actinocorallia libanotica</name>
    <dbReference type="NCBI Taxonomy" id="46162"/>
    <lineage>
        <taxon>Bacteria</taxon>
        <taxon>Bacillati</taxon>
        <taxon>Actinomycetota</taxon>
        <taxon>Actinomycetes</taxon>
        <taxon>Streptosporangiales</taxon>
        <taxon>Thermomonosporaceae</taxon>
        <taxon>Actinocorallia</taxon>
    </lineage>
</organism>
<feature type="binding site" evidence="7">
    <location>
        <position position="44"/>
    </location>
    <ligand>
        <name>ATP</name>
        <dbReference type="ChEBI" id="CHEBI:30616"/>
    </ligand>
</feature>
<comment type="caution">
    <text evidence="10">The sequence shown here is derived from an EMBL/GenBank/DDBJ whole genome shotgun (WGS) entry which is preliminary data.</text>
</comment>
<dbReference type="InterPro" id="IPR000719">
    <property type="entry name" value="Prot_kinase_dom"/>
</dbReference>
<evidence type="ECO:0000313" key="10">
    <source>
        <dbReference type="EMBL" id="GAA0957675.1"/>
    </source>
</evidence>
<evidence type="ECO:0000256" key="5">
    <source>
        <dbReference type="ARBA" id="ARBA00022777"/>
    </source>
</evidence>
<accession>A0ABP4BZ50</accession>
<gene>
    <name evidence="10" type="ORF">GCM10009550_45390</name>
</gene>
<evidence type="ECO:0000256" key="1">
    <source>
        <dbReference type="ARBA" id="ARBA00012513"/>
    </source>
</evidence>
<evidence type="ECO:0000256" key="4">
    <source>
        <dbReference type="ARBA" id="ARBA00022741"/>
    </source>
</evidence>
<feature type="compositionally biased region" description="Gly residues" evidence="8">
    <location>
        <begin position="326"/>
        <end position="335"/>
    </location>
</feature>
<dbReference type="InterPro" id="IPR017441">
    <property type="entry name" value="Protein_kinase_ATP_BS"/>
</dbReference>
<reference evidence="11" key="1">
    <citation type="journal article" date="2019" name="Int. J. Syst. Evol. Microbiol.">
        <title>The Global Catalogue of Microorganisms (GCM) 10K type strain sequencing project: providing services to taxonomists for standard genome sequencing and annotation.</title>
        <authorList>
            <consortium name="The Broad Institute Genomics Platform"/>
            <consortium name="The Broad Institute Genome Sequencing Center for Infectious Disease"/>
            <person name="Wu L."/>
            <person name="Ma J."/>
        </authorList>
    </citation>
    <scope>NUCLEOTIDE SEQUENCE [LARGE SCALE GENOMIC DNA]</scope>
    <source>
        <strain evidence="11">JCM 10696</strain>
    </source>
</reference>
<dbReference type="PROSITE" id="PS00107">
    <property type="entry name" value="PROTEIN_KINASE_ATP"/>
    <property type="match status" value="1"/>
</dbReference>
<evidence type="ECO:0000256" key="8">
    <source>
        <dbReference type="SAM" id="MobiDB-lite"/>
    </source>
</evidence>
<evidence type="ECO:0000256" key="7">
    <source>
        <dbReference type="PROSITE-ProRule" id="PRU10141"/>
    </source>
</evidence>
<dbReference type="EMBL" id="BAAAHH010000019">
    <property type="protein sequence ID" value="GAA0957675.1"/>
    <property type="molecule type" value="Genomic_DNA"/>
</dbReference>
<name>A0ABP4BZ50_9ACTN</name>
<evidence type="ECO:0000256" key="3">
    <source>
        <dbReference type="ARBA" id="ARBA00022679"/>
    </source>
</evidence>
<sequence length="552" mass="58795">MPNETSSDRLLARRYRLHTQVGRGGMGTVWRAFDEVLGRDVAVKEVILPYGLSDEERDLQHRRTFREARTAARLAHAGVVTVYDVVEEDDRPWIVMELIKARSLDQVIKKDGPLPFQRAAVIGGQMLSALHAAHEAGVLHRDVKPSNVLLAPGDRAVLTDFGIATATGDATLTATGLVMGSPAYIAPERARGKVAGPASDLWSLGITLYAMVEGRSPYDRPEPMASLIAIITDQVPHSEKAGPLWPVIQGLLDKNPETRLTALEAGRMLDEIAQNGTVTLPESSTRTMPEPRVEEAAALPQTGQVARPEGEGGGLGLFDAAPTQAGTGGGGGRGGRATAMVVAAITLVTALVVGGLIWSQSDDSGAEETKDPAPASTSQGPSQSSSAPAQAQSPSPSATPSGPPEGFRAFTDPSGYSLWIPNDFEGPERKDAENHFFRAPNGVTLQVGQTDDPGPSALADWQRSSQSSGFNNYRQLRVEKTGNHPPVPDDGDGSKSADWEFTFTGNSGGTMHALNRGFVMGGKGYALFLMAPESVWTETWTRLQPTYLSFRG</sequence>
<keyword evidence="4 7" id="KW-0547">Nucleotide-binding</keyword>
<dbReference type="Gene3D" id="3.30.200.20">
    <property type="entry name" value="Phosphorylase Kinase, domain 1"/>
    <property type="match status" value="1"/>
</dbReference>
<protein>
    <recommendedName>
        <fullName evidence="1">non-specific serine/threonine protein kinase</fullName>
        <ecNumber evidence="1">2.7.11.1</ecNumber>
    </recommendedName>
</protein>
<dbReference type="PANTHER" id="PTHR43289:SF6">
    <property type="entry name" value="SERINE_THREONINE-PROTEIN KINASE NEKL-3"/>
    <property type="match status" value="1"/>
</dbReference>
<evidence type="ECO:0000259" key="9">
    <source>
        <dbReference type="PROSITE" id="PS50011"/>
    </source>
</evidence>
<dbReference type="CDD" id="cd14014">
    <property type="entry name" value="STKc_PknB_like"/>
    <property type="match status" value="1"/>
</dbReference>